<dbReference type="Gene3D" id="3.40.50.11540">
    <property type="entry name" value="NADH-ubiquinone oxidoreductase 51kDa subunit"/>
    <property type="match status" value="1"/>
</dbReference>
<feature type="domain" description="4Fe-4S ferredoxin-type" evidence="9">
    <location>
        <begin position="586"/>
        <end position="616"/>
    </location>
</feature>
<sequence>MIDYTKYKIKTENELRTLLKDASDFIIIWCKKCYKAFEKDEDLEYEKIQHLSDISERIKGYEAIDFLCTRYLTEKKLSSVINSGYKEIGVISCGLGIQIVAKLVEDKGIRVIALADTIPQSGNATSVIGYHGIALGSEKCAGCGQCYLEITGGLCPVVDCAKSLLNGPCGGAKNEKCEVNPEKACVWIEAFKRIKKQERNLDSSVQIRDNNKFTVEEKEKISIFSASKRIENFYGGVHPFENKKITENLRIEKFKQPQYIYVFISQHTGSPASVCIKESDRVKLGQKIGEASGLISSPIHSPVAGRVVSIEEKFHPSISKNCPAIIIENDFSDEKDSSVKGYSEWETFSEEELVEIVKDRGIVGLGGAMFPTHVKLRKGKNPIDTLVINGCECEPYLNADNRMMIEYPEEIVEGIKITRKILSVENVIIGIENNKAEAIEKIRRATEGYGWITLKELKTKYPQGAEKMLIKTVMGRQVPECGLPLDVGVVVLNTGTVFSIFQAIVKGIPLIKRVITVSGLFEKPGNFEVLVGTPLKDIIDYCGGEKVFDKENYQLRMGGPMMGIIQNEFDTAVIKGTTGYILLSKNPVEISEENICIKCGRCVDVCPMELYPLYYVYYGKNQIWDRCAEYKVKSCIECGCCDYICSSKISIVSLIKKAKKNAYYKT</sequence>
<dbReference type="GO" id="GO:0022900">
    <property type="term" value="P:electron transport chain"/>
    <property type="evidence" value="ECO:0007669"/>
    <property type="project" value="UniProtKB-UniRule"/>
</dbReference>
<evidence type="ECO:0000256" key="4">
    <source>
        <dbReference type="ARBA" id="ARBA00022737"/>
    </source>
</evidence>
<dbReference type="PROSITE" id="PS51379">
    <property type="entry name" value="4FE4S_FER_2"/>
    <property type="match status" value="1"/>
</dbReference>
<dbReference type="PANTHER" id="PTHR43034:SF2">
    <property type="entry name" value="ION-TRANSLOCATING OXIDOREDUCTASE COMPLEX SUBUNIT C"/>
    <property type="match status" value="1"/>
</dbReference>
<dbReference type="InterPro" id="IPR019554">
    <property type="entry name" value="Soluble_ligand-bd"/>
</dbReference>
<comment type="cofactor">
    <cofactor evidence="8">
        <name>[4Fe-4S] cluster</name>
        <dbReference type="ChEBI" id="CHEBI:49883"/>
    </cofactor>
    <text evidence="8">Binds 2 [4Fe-4S] clusters per subunit.</text>
</comment>
<evidence type="ECO:0000256" key="8">
    <source>
        <dbReference type="HAMAP-Rule" id="MF_00461"/>
    </source>
</evidence>
<dbReference type="GO" id="GO:0005886">
    <property type="term" value="C:plasma membrane"/>
    <property type="evidence" value="ECO:0007669"/>
    <property type="project" value="UniProtKB-SubCell"/>
</dbReference>
<dbReference type="NCBIfam" id="TIGR01945">
    <property type="entry name" value="rnfC"/>
    <property type="match status" value="1"/>
</dbReference>
<protein>
    <recommendedName>
        <fullName evidence="8">Ion-translocating oxidoreductase complex subunit C</fullName>
        <ecNumber evidence="8">7.-.-.-</ecNumber>
    </recommendedName>
    <alternativeName>
        <fullName evidence="8">Rnf electron transport complex subunit C</fullName>
    </alternativeName>
</protein>
<dbReference type="InterPro" id="IPR037225">
    <property type="entry name" value="Nuo51_FMN-bd_sf"/>
</dbReference>
<feature type="binding site" evidence="8">
    <location>
        <position position="596"/>
    </location>
    <ligand>
        <name>[4Fe-4S] cluster</name>
        <dbReference type="ChEBI" id="CHEBI:49883"/>
        <label>1</label>
    </ligand>
</feature>
<dbReference type="EC" id="7.-.-.-" evidence="8"/>
<comment type="subunit">
    <text evidence="8">The complex is composed of six subunits: RnfA, RnfB, RnfC, RnfD, RnfE and RnfG.</text>
</comment>
<evidence type="ECO:0000259" key="9">
    <source>
        <dbReference type="PROSITE" id="PS51379"/>
    </source>
</evidence>
<dbReference type="EMBL" id="MWDQ01000027">
    <property type="protein sequence ID" value="OQB74832.1"/>
    <property type="molecule type" value="Genomic_DNA"/>
</dbReference>
<dbReference type="InterPro" id="IPR011538">
    <property type="entry name" value="Nuo51_FMN-bd"/>
</dbReference>
<dbReference type="SUPFAM" id="SSF46548">
    <property type="entry name" value="alpha-helical ferredoxin"/>
    <property type="match status" value="1"/>
</dbReference>
<evidence type="ECO:0000313" key="10">
    <source>
        <dbReference type="EMBL" id="OQB74832.1"/>
    </source>
</evidence>
<keyword evidence="2 8" id="KW-0004">4Fe-4S</keyword>
<feature type="binding site" evidence="8">
    <location>
        <position position="645"/>
    </location>
    <ligand>
        <name>[4Fe-4S] cluster</name>
        <dbReference type="ChEBI" id="CHEBI:49883"/>
        <label>1</label>
    </ligand>
</feature>
<dbReference type="Pfam" id="PF01512">
    <property type="entry name" value="Complex1_51K"/>
    <property type="match status" value="1"/>
</dbReference>
<dbReference type="Pfam" id="PF00037">
    <property type="entry name" value="Fer4"/>
    <property type="match status" value="1"/>
</dbReference>
<reference evidence="10" key="1">
    <citation type="submission" date="2017-02" db="EMBL/GenBank/DDBJ databases">
        <title>Delving into the versatile metabolic prowess of the omnipresent phylum Bacteroidetes.</title>
        <authorList>
            <person name="Nobu M.K."/>
            <person name="Mei R."/>
            <person name="Narihiro T."/>
            <person name="Kuroda K."/>
            <person name="Liu W.-T."/>
        </authorList>
    </citation>
    <scope>NUCLEOTIDE SEQUENCE</scope>
    <source>
        <strain evidence="10">ADurb.Bin131</strain>
    </source>
</reference>
<dbReference type="InterPro" id="IPR010208">
    <property type="entry name" value="Ion_transpt_RnfC/RsxC"/>
</dbReference>
<feature type="binding site" evidence="8">
    <location>
        <position position="599"/>
    </location>
    <ligand>
        <name>[4Fe-4S] cluster</name>
        <dbReference type="ChEBI" id="CHEBI:49883"/>
        <label>1</label>
    </ligand>
</feature>
<dbReference type="Gene3D" id="3.10.20.600">
    <property type="match status" value="1"/>
</dbReference>
<keyword evidence="4 8" id="KW-0677">Repeat</keyword>
<name>A0A1V6CD33_UNCT6</name>
<feature type="binding site" evidence="8">
    <location>
        <position position="638"/>
    </location>
    <ligand>
        <name>[4Fe-4S] cluster</name>
        <dbReference type="ChEBI" id="CHEBI:49883"/>
        <label>2</label>
    </ligand>
</feature>
<dbReference type="GO" id="GO:0051539">
    <property type="term" value="F:4 iron, 4 sulfur cluster binding"/>
    <property type="evidence" value="ECO:0007669"/>
    <property type="project" value="UniProtKB-KW"/>
</dbReference>
<dbReference type="Gene3D" id="3.30.70.20">
    <property type="match status" value="1"/>
</dbReference>
<feature type="binding site" evidence="8">
    <location>
        <position position="635"/>
    </location>
    <ligand>
        <name>[4Fe-4S] cluster</name>
        <dbReference type="ChEBI" id="CHEBI:49883"/>
        <label>2</label>
    </ligand>
</feature>
<dbReference type="GO" id="GO:0009055">
    <property type="term" value="F:electron transfer activity"/>
    <property type="evidence" value="ECO:0007669"/>
    <property type="project" value="InterPro"/>
</dbReference>
<proteinExistence type="inferred from homology"/>
<dbReference type="Proteomes" id="UP000485562">
    <property type="component" value="Unassembled WGS sequence"/>
</dbReference>
<comment type="similarity">
    <text evidence="8">Belongs to the 4Fe4S bacterial-type ferredoxin family. RnfC subfamily.</text>
</comment>
<keyword evidence="8" id="KW-1278">Translocase</keyword>
<dbReference type="InterPro" id="IPR022026">
    <property type="entry name" value="DUF5981"/>
</dbReference>
<dbReference type="PROSITE" id="PS00198">
    <property type="entry name" value="4FE4S_FER_1"/>
    <property type="match status" value="1"/>
</dbReference>
<feature type="binding site" evidence="8">
    <location>
        <position position="606"/>
    </location>
    <ligand>
        <name>[4Fe-4S] cluster</name>
        <dbReference type="ChEBI" id="CHEBI:49883"/>
        <label>2</label>
    </ligand>
</feature>
<evidence type="ECO:0000256" key="6">
    <source>
        <dbReference type="ARBA" id="ARBA00023004"/>
    </source>
</evidence>
<dbReference type="HAMAP" id="MF_00461">
    <property type="entry name" value="RsxC_RnfC"/>
    <property type="match status" value="1"/>
</dbReference>
<keyword evidence="8" id="KW-1003">Cell membrane</keyword>
<dbReference type="InterPro" id="IPR026902">
    <property type="entry name" value="RnfC_N"/>
</dbReference>
<evidence type="ECO:0000256" key="5">
    <source>
        <dbReference type="ARBA" id="ARBA00022982"/>
    </source>
</evidence>
<comment type="subcellular location">
    <subcellularLocation>
        <location evidence="8">Cell membrane</location>
        <topology evidence="8">Peripheral membrane protein</topology>
    </subcellularLocation>
</comment>
<keyword evidence="6 8" id="KW-0408">Iron</keyword>
<feature type="binding site" evidence="8">
    <location>
        <position position="602"/>
    </location>
    <ligand>
        <name>[4Fe-4S] cluster</name>
        <dbReference type="ChEBI" id="CHEBI:49883"/>
        <label>1</label>
    </ligand>
</feature>
<dbReference type="InterPro" id="IPR017896">
    <property type="entry name" value="4Fe4S_Fe-S-bd"/>
</dbReference>
<evidence type="ECO:0000256" key="3">
    <source>
        <dbReference type="ARBA" id="ARBA00022723"/>
    </source>
</evidence>
<dbReference type="GO" id="GO:0046872">
    <property type="term" value="F:metal ion binding"/>
    <property type="evidence" value="ECO:0007669"/>
    <property type="project" value="UniProtKB-KW"/>
</dbReference>
<dbReference type="Pfam" id="PF13375">
    <property type="entry name" value="RnfC_N"/>
    <property type="match status" value="1"/>
</dbReference>
<evidence type="ECO:0000256" key="1">
    <source>
        <dbReference type="ARBA" id="ARBA00022448"/>
    </source>
</evidence>
<dbReference type="SUPFAM" id="SSF142019">
    <property type="entry name" value="Nqo1 FMN-binding domain-like"/>
    <property type="match status" value="1"/>
</dbReference>
<comment type="caution">
    <text evidence="10">The sequence shown here is derived from an EMBL/GenBank/DDBJ whole genome shotgun (WGS) entry which is preliminary data.</text>
</comment>
<feature type="binding site" evidence="8">
    <location>
        <position position="641"/>
    </location>
    <ligand>
        <name>[4Fe-4S] cluster</name>
        <dbReference type="ChEBI" id="CHEBI:49883"/>
        <label>2</label>
    </ligand>
</feature>
<accession>A0A1V6CD33</accession>
<keyword evidence="3 8" id="KW-0479">Metal-binding</keyword>
<comment type="function">
    <text evidence="8">Part of a membrane-bound complex that couples electron transfer with translocation of ions across the membrane.</text>
</comment>
<evidence type="ECO:0000256" key="2">
    <source>
        <dbReference type="ARBA" id="ARBA00022485"/>
    </source>
</evidence>
<dbReference type="AlphaFoldDB" id="A0A1V6CD33"/>
<dbReference type="InterPro" id="IPR017900">
    <property type="entry name" value="4Fe4S_Fe_S_CS"/>
</dbReference>
<dbReference type="Pfam" id="PF10531">
    <property type="entry name" value="SLBB"/>
    <property type="match status" value="1"/>
</dbReference>
<keyword evidence="8" id="KW-0472">Membrane</keyword>
<dbReference type="NCBIfam" id="NF003454">
    <property type="entry name" value="PRK05035.1"/>
    <property type="match status" value="1"/>
</dbReference>
<dbReference type="PANTHER" id="PTHR43034">
    <property type="entry name" value="ION-TRANSLOCATING OXIDOREDUCTASE COMPLEX SUBUNIT C"/>
    <property type="match status" value="1"/>
</dbReference>
<keyword evidence="5 8" id="KW-0249">Electron transport</keyword>
<gene>
    <name evidence="8 10" type="primary">rnfC</name>
    <name evidence="10" type="ORF">BWX89_00320</name>
</gene>
<keyword evidence="7 8" id="KW-0411">Iron-sulfur</keyword>
<keyword evidence="1 8" id="KW-0813">Transport</keyword>
<dbReference type="Pfam" id="PF12225">
    <property type="entry name" value="DUF5981"/>
    <property type="match status" value="1"/>
</dbReference>
<evidence type="ECO:0000256" key="7">
    <source>
        <dbReference type="ARBA" id="ARBA00023014"/>
    </source>
</evidence>
<organism evidence="10">
    <name type="scientific">candidate division TA06 bacterium ADurb.Bin131</name>
    <dbReference type="NCBI Taxonomy" id="1852827"/>
    <lineage>
        <taxon>Bacteria</taxon>
        <taxon>Bacteria division TA06</taxon>
    </lineage>
</organism>